<name>A0A345D832_9BURK</name>
<dbReference type="PANTHER" id="PTHR30289">
    <property type="entry name" value="UNCHARACTERIZED PROTEIN YBCL-RELATED"/>
    <property type="match status" value="1"/>
</dbReference>
<dbReference type="Proteomes" id="UP000252182">
    <property type="component" value="Chromosome"/>
</dbReference>
<evidence type="ECO:0000313" key="3">
    <source>
        <dbReference type="Proteomes" id="UP000252182"/>
    </source>
</evidence>
<dbReference type="RefSeq" id="WP_225972527.1">
    <property type="nucleotide sequence ID" value="NZ_CP031124.1"/>
</dbReference>
<protein>
    <submittedName>
        <fullName evidence="2">Lipoprotein LppC</fullName>
    </submittedName>
</protein>
<dbReference type="CDD" id="cd00865">
    <property type="entry name" value="PEBP_bact_arch"/>
    <property type="match status" value="1"/>
</dbReference>
<dbReference type="InterPro" id="IPR008914">
    <property type="entry name" value="PEBP"/>
</dbReference>
<feature type="signal peptide" evidence="1">
    <location>
        <begin position="1"/>
        <end position="23"/>
    </location>
</feature>
<evidence type="ECO:0000313" key="2">
    <source>
        <dbReference type="EMBL" id="AXF84520.1"/>
    </source>
</evidence>
<keyword evidence="2" id="KW-0449">Lipoprotein</keyword>
<sequence length="185" mass="19617">MMRKQSFAILMACASLVSMAAHAKTPFTLTSADFVPGQAVAQKHMLNGFGCTGGNQSPQLSWRGAPKGTKSFVLTMYDPDAPTGSGWWHWVVYNIQAQVTGLPAGIGQDSVLPAGAIEAHNDGSEAHYGGPCPPQGAPAHRYILTLHALDVDQLGVPENASPAMIGFMAHMHQVGRATLKVKVKR</sequence>
<organism evidence="2 3">
    <name type="scientific">Ephemeroptericola cinctiostellae</name>
    <dbReference type="NCBI Taxonomy" id="2268024"/>
    <lineage>
        <taxon>Bacteria</taxon>
        <taxon>Pseudomonadati</taxon>
        <taxon>Pseudomonadota</taxon>
        <taxon>Betaproteobacteria</taxon>
        <taxon>Burkholderiales</taxon>
        <taxon>Burkholderiaceae</taxon>
        <taxon>Ephemeroptericola</taxon>
    </lineage>
</organism>
<dbReference type="PANTHER" id="PTHR30289:SF1">
    <property type="entry name" value="PEBP (PHOSPHATIDYLETHANOLAMINE-BINDING PROTEIN) FAMILY PROTEIN"/>
    <property type="match status" value="1"/>
</dbReference>
<dbReference type="Pfam" id="PF01161">
    <property type="entry name" value="PBP"/>
    <property type="match status" value="1"/>
</dbReference>
<dbReference type="EMBL" id="CP031124">
    <property type="protein sequence ID" value="AXF84520.1"/>
    <property type="molecule type" value="Genomic_DNA"/>
</dbReference>
<accession>A0A345D832</accession>
<dbReference type="NCBIfam" id="TIGR00481">
    <property type="entry name" value="YbhB/YbcL family Raf kinase inhibitor-like protein"/>
    <property type="match status" value="1"/>
</dbReference>
<dbReference type="InterPro" id="IPR005247">
    <property type="entry name" value="YbhB_YbcL/LppC-like"/>
</dbReference>
<feature type="chain" id="PRO_5016584385" evidence="1">
    <location>
        <begin position="24"/>
        <end position="185"/>
    </location>
</feature>
<reference evidence="3" key="1">
    <citation type="submission" date="2018-07" db="EMBL/GenBank/DDBJ databases">
        <authorList>
            <person name="Kim H."/>
        </authorList>
    </citation>
    <scope>NUCLEOTIDE SEQUENCE [LARGE SCALE GENOMIC DNA]</scope>
    <source>
        <strain evidence="3">F02</strain>
    </source>
</reference>
<dbReference type="Gene3D" id="3.90.280.10">
    <property type="entry name" value="PEBP-like"/>
    <property type="match status" value="1"/>
</dbReference>
<dbReference type="KEGG" id="hyf:DTO96_100228"/>
<proteinExistence type="predicted"/>
<dbReference type="SUPFAM" id="SSF49777">
    <property type="entry name" value="PEBP-like"/>
    <property type="match status" value="1"/>
</dbReference>
<evidence type="ECO:0000256" key="1">
    <source>
        <dbReference type="SAM" id="SignalP"/>
    </source>
</evidence>
<dbReference type="InterPro" id="IPR036610">
    <property type="entry name" value="PEBP-like_sf"/>
</dbReference>
<keyword evidence="3" id="KW-1185">Reference proteome</keyword>
<dbReference type="AlphaFoldDB" id="A0A345D832"/>
<keyword evidence="1" id="KW-0732">Signal</keyword>
<gene>
    <name evidence="2" type="primary">lppC</name>
    <name evidence="2" type="ORF">DTO96_100228</name>
</gene>